<sequence length="333" mass="36774">MEAHSEPITLTPSQNSVPDAMKSESAVASLIHPGNNVSLDSAITSGKVLVLDDSPEVSIKKGKKKAVTKATKPSDVKYVNTNAPTIKPYKEWDSHEELNKEIDKHLICYVRDQMAQKKSQEENPDSIQPETRVQLPPGLRKMIREVRGVAPNAATTTCELALHILTSSHLNTKCLHHGFDRRAKPSSTVIGNQSDPATLAAGLLNCGCNEEDALWDFFFWKTTKGSGDLLFEKHSLTNTLRPYVKNFSAEYGLKLDDHYTWNINSKDIDAICTEIIPYNSPRHKLTIAQRTIDSLTAKIKKINATVKDGMEFVAYIEGIDPSVISASFPSGSK</sequence>
<gene>
    <name evidence="2" type="ORF">H0H81_004964</name>
</gene>
<accession>A0A9P7GLS0</accession>
<evidence type="ECO:0000313" key="2">
    <source>
        <dbReference type="EMBL" id="KAG5649272.1"/>
    </source>
</evidence>
<evidence type="ECO:0000313" key="3">
    <source>
        <dbReference type="Proteomes" id="UP000717328"/>
    </source>
</evidence>
<evidence type="ECO:0000256" key="1">
    <source>
        <dbReference type="SAM" id="MobiDB-lite"/>
    </source>
</evidence>
<organism evidence="2 3">
    <name type="scientific">Sphagnurus paluster</name>
    <dbReference type="NCBI Taxonomy" id="117069"/>
    <lineage>
        <taxon>Eukaryota</taxon>
        <taxon>Fungi</taxon>
        <taxon>Dikarya</taxon>
        <taxon>Basidiomycota</taxon>
        <taxon>Agaricomycotina</taxon>
        <taxon>Agaricomycetes</taxon>
        <taxon>Agaricomycetidae</taxon>
        <taxon>Agaricales</taxon>
        <taxon>Tricholomatineae</taxon>
        <taxon>Lyophyllaceae</taxon>
        <taxon>Sphagnurus</taxon>
    </lineage>
</organism>
<protein>
    <submittedName>
        <fullName evidence="2">Uncharacterized protein</fullName>
    </submittedName>
</protein>
<feature type="compositionally biased region" description="Polar residues" evidence="1">
    <location>
        <begin position="8"/>
        <end position="17"/>
    </location>
</feature>
<keyword evidence="3" id="KW-1185">Reference proteome</keyword>
<reference evidence="2" key="1">
    <citation type="submission" date="2021-02" db="EMBL/GenBank/DDBJ databases">
        <authorList>
            <person name="Nieuwenhuis M."/>
            <person name="Van De Peppel L.J.J."/>
        </authorList>
    </citation>
    <scope>NUCLEOTIDE SEQUENCE</scope>
    <source>
        <strain evidence="2">D49</strain>
    </source>
</reference>
<dbReference type="AlphaFoldDB" id="A0A9P7GLS0"/>
<proteinExistence type="predicted"/>
<feature type="region of interest" description="Disordered" evidence="1">
    <location>
        <begin position="1"/>
        <end position="21"/>
    </location>
</feature>
<dbReference type="OrthoDB" id="3065406at2759"/>
<comment type="caution">
    <text evidence="2">The sequence shown here is derived from an EMBL/GenBank/DDBJ whole genome shotgun (WGS) entry which is preliminary data.</text>
</comment>
<reference evidence="2" key="2">
    <citation type="submission" date="2021-10" db="EMBL/GenBank/DDBJ databases">
        <title>Phylogenomics reveals ancestral predisposition of the termite-cultivated fungus Termitomyces towards a domesticated lifestyle.</title>
        <authorList>
            <person name="Auxier B."/>
            <person name="Grum-Grzhimaylo A."/>
            <person name="Cardenas M.E."/>
            <person name="Lodge J.D."/>
            <person name="Laessoe T."/>
            <person name="Pedersen O."/>
            <person name="Smith M.E."/>
            <person name="Kuyper T.W."/>
            <person name="Franco-Molano E.A."/>
            <person name="Baroni T.J."/>
            <person name="Aanen D.K."/>
        </authorList>
    </citation>
    <scope>NUCLEOTIDE SEQUENCE</scope>
    <source>
        <strain evidence="2">D49</strain>
    </source>
</reference>
<dbReference type="Proteomes" id="UP000717328">
    <property type="component" value="Unassembled WGS sequence"/>
</dbReference>
<dbReference type="EMBL" id="JABCKI010001250">
    <property type="protein sequence ID" value="KAG5649272.1"/>
    <property type="molecule type" value="Genomic_DNA"/>
</dbReference>
<name>A0A9P7GLS0_9AGAR</name>